<name>A0AAP0PL53_9MAGN</name>
<organism evidence="1 2">
    <name type="scientific">Stephania japonica</name>
    <dbReference type="NCBI Taxonomy" id="461633"/>
    <lineage>
        <taxon>Eukaryota</taxon>
        <taxon>Viridiplantae</taxon>
        <taxon>Streptophyta</taxon>
        <taxon>Embryophyta</taxon>
        <taxon>Tracheophyta</taxon>
        <taxon>Spermatophyta</taxon>
        <taxon>Magnoliopsida</taxon>
        <taxon>Ranunculales</taxon>
        <taxon>Menispermaceae</taxon>
        <taxon>Menispermoideae</taxon>
        <taxon>Cissampelideae</taxon>
        <taxon>Stephania</taxon>
    </lineage>
</organism>
<comment type="caution">
    <text evidence="1">The sequence shown here is derived from an EMBL/GenBank/DDBJ whole genome shotgun (WGS) entry which is preliminary data.</text>
</comment>
<reference evidence="1 2" key="1">
    <citation type="submission" date="2024-01" db="EMBL/GenBank/DDBJ databases">
        <title>Genome assemblies of Stephania.</title>
        <authorList>
            <person name="Yang L."/>
        </authorList>
    </citation>
    <scope>NUCLEOTIDE SEQUENCE [LARGE SCALE GENOMIC DNA]</scope>
    <source>
        <strain evidence="1">QJT</strain>
        <tissue evidence="1">Leaf</tissue>
    </source>
</reference>
<protein>
    <submittedName>
        <fullName evidence="1">Uncharacterized protein</fullName>
    </submittedName>
</protein>
<dbReference type="AlphaFoldDB" id="A0AAP0PL53"/>
<dbReference type="EMBL" id="JBBNAE010000002">
    <property type="protein sequence ID" value="KAK9145540.1"/>
    <property type="molecule type" value="Genomic_DNA"/>
</dbReference>
<accession>A0AAP0PL53</accession>
<evidence type="ECO:0000313" key="1">
    <source>
        <dbReference type="EMBL" id="KAK9145540.1"/>
    </source>
</evidence>
<sequence length="87" mass="9342">MCAGGSRGGFTISFDSIWTHLTVDPSKTDYNSFGAPTYSIGAHQSRSLSLEGRRAHFTSILQFASTIASPHPIFANRPQSLLSGAVR</sequence>
<evidence type="ECO:0000313" key="2">
    <source>
        <dbReference type="Proteomes" id="UP001417504"/>
    </source>
</evidence>
<gene>
    <name evidence="1" type="ORF">Sjap_005443</name>
</gene>
<dbReference type="Proteomes" id="UP001417504">
    <property type="component" value="Unassembled WGS sequence"/>
</dbReference>
<keyword evidence="2" id="KW-1185">Reference proteome</keyword>
<proteinExistence type="predicted"/>